<comment type="similarity">
    <text evidence="1">Belongs to the NAD(P)-dependent epimerase/dehydratase family.</text>
</comment>
<name>A0A2G9EE37_9FUSO</name>
<evidence type="ECO:0000259" key="3">
    <source>
        <dbReference type="Pfam" id="PF03167"/>
    </source>
</evidence>
<reference evidence="4 5" key="1">
    <citation type="submission" date="2017-11" db="EMBL/GenBank/DDBJ databases">
        <title>Genome sequencing of Fusobacterium periodonticum KCOM 1259.</title>
        <authorList>
            <person name="Kook J.-K."/>
            <person name="Park S.-N."/>
            <person name="Lim Y.K."/>
        </authorList>
    </citation>
    <scope>NUCLEOTIDE SEQUENCE [LARGE SCALE GENOMIC DNA]</scope>
    <source>
        <strain evidence="4 5">KCOM 1259</strain>
    </source>
</reference>
<dbReference type="GO" id="GO:0009225">
    <property type="term" value="P:nucleotide-sugar metabolic process"/>
    <property type="evidence" value="ECO:0007669"/>
    <property type="project" value="InterPro"/>
</dbReference>
<gene>
    <name evidence="4" type="ORF">CTM71_01420</name>
</gene>
<dbReference type="EMBL" id="PEQY01000001">
    <property type="protein sequence ID" value="PIM79200.1"/>
    <property type="molecule type" value="Genomic_DNA"/>
</dbReference>
<evidence type="ECO:0000256" key="1">
    <source>
        <dbReference type="ARBA" id="ARBA00007637"/>
    </source>
</evidence>
<dbReference type="AlphaFoldDB" id="A0A2G9EE37"/>
<comment type="caution">
    <text evidence="4">The sequence shown here is derived from an EMBL/GenBank/DDBJ whole genome shotgun (WGS) entry which is preliminary data.</text>
</comment>
<dbReference type="SUPFAM" id="SSF52141">
    <property type="entry name" value="Uracil-DNA glycosylase-like"/>
    <property type="match status" value="1"/>
</dbReference>
<feature type="domain" description="NAD-dependent epimerase/dehydratase" evidence="2">
    <location>
        <begin position="191"/>
        <end position="472"/>
    </location>
</feature>
<dbReference type="InterPro" id="IPR005122">
    <property type="entry name" value="Uracil-DNA_glycosylase-like"/>
</dbReference>
<sequence length="585" mass="67947">MLKEILNCKKCKLYSNQKPLLDVEKKSEIMWVGLSAKEVTSDIEGPLSIKTNSGKILREIEEELKNKLTYKTNLVKCLPLDEENKIRYPTKKEIDCCLEHLLSEIKIISPKIIFLLGEKVYKAVAQKMKIDLKKWDKFKYYYDKVDGIYYIPIHHPSYIHRTKKKNIKNYVDNIKKLVLDLLSDKSEKTYLVTGVAGFIGANFLKYILKKYEDINVIVVDALTYAGNLGTIKEELKDSRVKFEKVDIRDRKEIERIFSENKVDYVVNFAAESHVDRSIENPQIFLETNILGTQNLLDNAKKAWTISKDENGYPVYREGIKYLQVSTDEVYGSLLKDYDEAIDLVIDDEDVKKVVKNRKNLKTYGNKFFTENSPVDPRSPYSASKTGADHIVIAYGETYKLPINITRCSNNYGPYHFPEKLIPLIIKNILEGKKLPVYGKGDNVRDWLYVEDHCKGIDLVLRNAKVGEIYNIGGFNEEKNINIVKLVIDILKEEITNNDEYKKVLKTDISNISYDLITYVQDRLGHDMRYAIDPSKIAKDLGWYPETDFETGIRKTVKWYLENQEWVNEVASGDYQKYYEEMYGNK</sequence>
<proteinExistence type="inferred from homology"/>
<dbReference type="Proteomes" id="UP000229011">
    <property type="component" value="Unassembled WGS sequence"/>
</dbReference>
<dbReference type="InterPro" id="IPR036895">
    <property type="entry name" value="Uracil-DNA_glycosylase-like_sf"/>
</dbReference>
<evidence type="ECO:0000313" key="4">
    <source>
        <dbReference type="EMBL" id="PIM79200.1"/>
    </source>
</evidence>
<dbReference type="SUPFAM" id="SSF51735">
    <property type="entry name" value="NAD(P)-binding Rossmann-fold domains"/>
    <property type="match status" value="1"/>
</dbReference>
<evidence type="ECO:0000313" key="5">
    <source>
        <dbReference type="Proteomes" id="UP000229011"/>
    </source>
</evidence>
<accession>A0A2G9EE37</accession>
<dbReference type="CDD" id="cd05246">
    <property type="entry name" value="dTDP_GD_SDR_e"/>
    <property type="match status" value="1"/>
</dbReference>
<dbReference type="InterPro" id="IPR036291">
    <property type="entry name" value="NAD(P)-bd_dom_sf"/>
</dbReference>
<protein>
    <recommendedName>
        <fullName evidence="6">dTDP-glucose 4,6-dehydratase</fullName>
    </recommendedName>
</protein>
<dbReference type="GO" id="GO:0008460">
    <property type="term" value="F:dTDP-glucose 4,6-dehydratase activity"/>
    <property type="evidence" value="ECO:0007669"/>
    <property type="project" value="InterPro"/>
</dbReference>
<feature type="domain" description="Uracil-DNA glycosylase-like" evidence="3">
    <location>
        <begin position="52"/>
        <end position="172"/>
    </location>
</feature>
<dbReference type="Gene3D" id="3.90.25.10">
    <property type="entry name" value="UDP-galactose 4-epimerase, domain 1"/>
    <property type="match status" value="1"/>
</dbReference>
<evidence type="ECO:0000259" key="2">
    <source>
        <dbReference type="Pfam" id="PF01370"/>
    </source>
</evidence>
<dbReference type="Pfam" id="PF03167">
    <property type="entry name" value="UDG"/>
    <property type="match status" value="1"/>
</dbReference>
<dbReference type="InterPro" id="IPR005888">
    <property type="entry name" value="dTDP_Gluc_deHydtase"/>
</dbReference>
<organism evidence="4 5">
    <name type="scientific">Fusobacterium pseudoperiodonticum</name>
    <dbReference type="NCBI Taxonomy" id="2663009"/>
    <lineage>
        <taxon>Bacteria</taxon>
        <taxon>Fusobacteriati</taxon>
        <taxon>Fusobacteriota</taxon>
        <taxon>Fusobacteriia</taxon>
        <taxon>Fusobacteriales</taxon>
        <taxon>Fusobacteriaceae</taxon>
        <taxon>Fusobacterium</taxon>
    </lineage>
</organism>
<dbReference type="PANTHER" id="PTHR43000">
    <property type="entry name" value="DTDP-D-GLUCOSE 4,6-DEHYDRATASE-RELATED"/>
    <property type="match status" value="1"/>
</dbReference>
<dbReference type="Gene3D" id="3.40.470.10">
    <property type="entry name" value="Uracil-DNA glycosylase-like domain"/>
    <property type="match status" value="1"/>
</dbReference>
<evidence type="ECO:0008006" key="6">
    <source>
        <dbReference type="Google" id="ProtNLM"/>
    </source>
</evidence>
<dbReference type="Gene3D" id="3.40.50.720">
    <property type="entry name" value="NAD(P)-binding Rossmann-like Domain"/>
    <property type="match status" value="1"/>
</dbReference>
<dbReference type="InterPro" id="IPR001509">
    <property type="entry name" value="Epimerase_deHydtase"/>
</dbReference>
<dbReference type="Pfam" id="PF01370">
    <property type="entry name" value="Epimerase"/>
    <property type="match status" value="1"/>
</dbReference>